<evidence type="ECO:0000256" key="1">
    <source>
        <dbReference type="SAM" id="MobiDB-lite"/>
    </source>
</evidence>
<comment type="caution">
    <text evidence="2">The sequence shown here is derived from an EMBL/GenBank/DDBJ whole genome shotgun (WGS) entry which is preliminary data.</text>
</comment>
<accession>A0A0L0N1S2</accession>
<feature type="region of interest" description="Disordered" evidence="1">
    <location>
        <begin position="106"/>
        <end position="127"/>
    </location>
</feature>
<proteinExistence type="predicted"/>
<organism evidence="2 3">
    <name type="scientific">Tolypocladium ophioglossoides (strain CBS 100239)</name>
    <name type="common">Snaketongue truffleclub</name>
    <name type="synonym">Elaphocordyceps ophioglossoides</name>
    <dbReference type="NCBI Taxonomy" id="1163406"/>
    <lineage>
        <taxon>Eukaryota</taxon>
        <taxon>Fungi</taxon>
        <taxon>Dikarya</taxon>
        <taxon>Ascomycota</taxon>
        <taxon>Pezizomycotina</taxon>
        <taxon>Sordariomycetes</taxon>
        <taxon>Hypocreomycetidae</taxon>
        <taxon>Hypocreales</taxon>
        <taxon>Ophiocordycipitaceae</taxon>
        <taxon>Tolypocladium</taxon>
    </lineage>
</organism>
<sequence>MLLMLVLHHGESNGSGEMALTFIQQISMVPMRDLVSFVLLQTTSRKKEESKTRARISYVCLAQDRVYHHGRLVEPPQPGATTCLIIEHSGPLGVREELLTSVIGTRRERDPGEDGEAGRAAAGQRMQGRREKLTAGMFFFFF</sequence>
<gene>
    <name evidence="2" type="ORF">TOPH_07614</name>
</gene>
<name>A0A0L0N1S2_TOLOC</name>
<protein>
    <submittedName>
        <fullName evidence="2">Uncharacterized protein</fullName>
    </submittedName>
</protein>
<dbReference type="AlphaFoldDB" id="A0A0L0N1S2"/>
<evidence type="ECO:0000313" key="2">
    <source>
        <dbReference type="EMBL" id="KND87765.1"/>
    </source>
</evidence>
<dbReference type="Proteomes" id="UP000036947">
    <property type="component" value="Unassembled WGS sequence"/>
</dbReference>
<reference evidence="2 3" key="1">
    <citation type="journal article" date="2015" name="BMC Genomics">
        <title>The genome of the truffle-parasite Tolypocladium ophioglossoides and the evolution of antifungal peptaibiotics.</title>
        <authorList>
            <person name="Quandt C.A."/>
            <person name="Bushley K.E."/>
            <person name="Spatafora J.W."/>
        </authorList>
    </citation>
    <scope>NUCLEOTIDE SEQUENCE [LARGE SCALE GENOMIC DNA]</scope>
    <source>
        <strain evidence="2 3">CBS 100239</strain>
    </source>
</reference>
<evidence type="ECO:0000313" key="3">
    <source>
        <dbReference type="Proteomes" id="UP000036947"/>
    </source>
</evidence>
<dbReference type="EMBL" id="LFRF01000032">
    <property type="protein sequence ID" value="KND87765.1"/>
    <property type="molecule type" value="Genomic_DNA"/>
</dbReference>
<keyword evidence="3" id="KW-1185">Reference proteome</keyword>